<proteinExistence type="predicted"/>
<organism evidence="2 3">
    <name type="scientific">Ruminobacter amylophilus</name>
    <dbReference type="NCBI Taxonomy" id="867"/>
    <lineage>
        <taxon>Bacteria</taxon>
        <taxon>Pseudomonadati</taxon>
        <taxon>Pseudomonadota</taxon>
        <taxon>Gammaproteobacteria</taxon>
        <taxon>Aeromonadales</taxon>
        <taxon>Succinivibrionaceae</taxon>
        <taxon>Ruminobacter</taxon>
    </lineage>
</organism>
<keyword evidence="1" id="KW-0732">Signal</keyword>
<gene>
    <name evidence="2" type="ORF">SAMN02910344_01312</name>
</gene>
<reference evidence="2 3" key="1">
    <citation type="submission" date="2016-10" db="EMBL/GenBank/DDBJ databases">
        <authorList>
            <person name="Varghese N."/>
            <person name="Submissions S."/>
        </authorList>
    </citation>
    <scope>NUCLEOTIDE SEQUENCE [LARGE SCALE GENOMIC DNA]</scope>
    <source>
        <strain evidence="2 3">DSM 1361</strain>
    </source>
</reference>
<evidence type="ECO:0000313" key="2">
    <source>
        <dbReference type="EMBL" id="SFP40952.1"/>
    </source>
</evidence>
<dbReference type="AlphaFoldDB" id="A0A662ZIY9"/>
<protein>
    <submittedName>
        <fullName evidence="2">Uncharacterized protein</fullName>
    </submittedName>
</protein>
<dbReference type="RefSeq" id="WP_093142153.1">
    <property type="nucleotide sequence ID" value="NZ_FOXF01000021.1"/>
</dbReference>
<sequence length="157" mass="18060">MRRFTIFFVMFFGLTANCFAVECADPESSDVEINGSRRIARNYYDINGKKLTVSYTNIPWRIMDDNLTIQRFVKNRWELINRDGAMILLKGLENPDETMLITPVNGYVRYVESDANTVKYVTEKGYIDCYSNFINLEEHPAEAAKDESGADSDAEKK</sequence>
<dbReference type="Proteomes" id="UP000243745">
    <property type="component" value="Unassembled WGS sequence"/>
</dbReference>
<evidence type="ECO:0000256" key="1">
    <source>
        <dbReference type="SAM" id="SignalP"/>
    </source>
</evidence>
<accession>A0A662ZIY9</accession>
<feature type="signal peptide" evidence="1">
    <location>
        <begin position="1"/>
        <end position="20"/>
    </location>
</feature>
<dbReference type="EMBL" id="FOXF01000021">
    <property type="protein sequence ID" value="SFP40952.1"/>
    <property type="molecule type" value="Genomic_DNA"/>
</dbReference>
<keyword evidence="3" id="KW-1185">Reference proteome</keyword>
<name>A0A662ZIY9_9GAMM</name>
<evidence type="ECO:0000313" key="3">
    <source>
        <dbReference type="Proteomes" id="UP000243745"/>
    </source>
</evidence>
<feature type="chain" id="PRO_5024910581" evidence="1">
    <location>
        <begin position="21"/>
        <end position="157"/>
    </location>
</feature>